<evidence type="ECO:0000313" key="1">
    <source>
        <dbReference type="EMBL" id="SPC93807.1"/>
    </source>
</evidence>
<organism evidence="1">
    <name type="scientific">Fagus sylvatica</name>
    <name type="common">Beechnut</name>
    <dbReference type="NCBI Taxonomy" id="28930"/>
    <lineage>
        <taxon>Eukaryota</taxon>
        <taxon>Viridiplantae</taxon>
        <taxon>Streptophyta</taxon>
        <taxon>Embryophyta</taxon>
        <taxon>Tracheophyta</taxon>
        <taxon>Spermatophyta</taxon>
        <taxon>Magnoliopsida</taxon>
        <taxon>eudicotyledons</taxon>
        <taxon>Gunneridae</taxon>
        <taxon>Pentapetalae</taxon>
        <taxon>rosids</taxon>
        <taxon>fabids</taxon>
        <taxon>Fagales</taxon>
        <taxon>Fagaceae</taxon>
        <taxon>Fagus</taxon>
    </lineage>
</organism>
<proteinExistence type="predicted"/>
<accession>A0A2N9FSV2</accession>
<dbReference type="EMBL" id="OIVN01001425">
    <property type="protein sequence ID" value="SPC93807.1"/>
    <property type="molecule type" value="Genomic_DNA"/>
</dbReference>
<reference evidence="1" key="1">
    <citation type="submission" date="2018-02" db="EMBL/GenBank/DDBJ databases">
        <authorList>
            <person name="Cohen D.B."/>
            <person name="Kent A.D."/>
        </authorList>
    </citation>
    <scope>NUCLEOTIDE SEQUENCE</scope>
</reference>
<name>A0A2N9FSV2_FAGSY</name>
<dbReference type="AlphaFoldDB" id="A0A2N9FSV2"/>
<gene>
    <name evidence="1" type="ORF">FSB_LOCUS21689</name>
</gene>
<sequence length="54" mass="6105">MWVVPTCLMGSPVPLPTRTIVILVRLQMPNVSRIFKCQIKQDTALFSIYQNISG</sequence>
<protein>
    <submittedName>
        <fullName evidence="1">Uncharacterized protein</fullName>
    </submittedName>
</protein>